<dbReference type="InterPro" id="IPR009057">
    <property type="entry name" value="Homeodomain-like_sf"/>
</dbReference>
<sequence length="219" mass="24614">MISNPDNSALPRWTRKPKARPDEVLEAALELFALNGFAATRMEDIAQRAGLSKAAIYLYFPSKHDVFKALVEQRVGVLRTHFDAAARQQLSDPKAGLRLIAHMWATSFHDLRVAAIPRIILAEAHRFPDLAEFYHRTVIERTQAALVELIQAGIDRGQFRTVEPIIAARALVSPLVFEILRRQAFPQFHKGPSMDQEVEAIFDLFLNGIAATPHQTCPE</sequence>
<gene>
    <name evidence="6" type="ORF">PsB1_2040</name>
</gene>
<dbReference type="PANTHER" id="PTHR30055">
    <property type="entry name" value="HTH-TYPE TRANSCRIPTIONAL REGULATOR RUTR"/>
    <property type="match status" value="1"/>
</dbReference>
<dbReference type="InterPro" id="IPR036271">
    <property type="entry name" value="Tet_transcr_reg_TetR-rel_C_sf"/>
</dbReference>
<evidence type="ECO:0000259" key="5">
    <source>
        <dbReference type="PROSITE" id="PS50977"/>
    </source>
</evidence>
<dbReference type="PANTHER" id="PTHR30055:SF234">
    <property type="entry name" value="HTH-TYPE TRANSCRIPTIONAL REGULATOR BETI"/>
    <property type="match status" value="1"/>
</dbReference>
<reference evidence="6" key="2">
    <citation type="journal article" date="2023" name="ISME Commun">
        <title>Characterization of a bloom-associated alphaproteobacterial lineage, 'Candidatus Phycosocius': insights into freshwater algal-bacterial interactions.</title>
        <authorList>
            <person name="Tanabe Y."/>
            <person name="Yamaguchi H."/>
            <person name="Yoshida M."/>
            <person name="Kai A."/>
            <person name="Okazaki Y."/>
        </authorList>
    </citation>
    <scope>NUCLEOTIDE SEQUENCE</scope>
    <source>
        <strain evidence="6">BOTRYCO-1</strain>
    </source>
</reference>
<evidence type="ECO:0000313" key="7">
    <source>
        <dbReference type="Proteomes" id="UP001161064"/>
    </source>
</evidence>
<keyword evidence="2 4" id="KW-0238">DNA-binding</keyword>
<dbReference type="Proteomes" id="UP001161064">
    <property type="component" value="Unassembled WGS sequence"/>
</dbReference>
<keyword evidence="7" id="KW-1185">Reference proteome</keyword>
<proteinExistence type="predicted"/>
<accession>A0ABQ4PXT5</accession>
<name>A0ABQ4PXT5_9PROT</name>
<dbReference type="Pfam" id="PF00440">
    <property type="entry name" value="TetR_N"/>
    <property type="match status" value="1"/>
</dbReference>
<organism evidence="6 7">
    <name type="scientific">Candidatus Phycosocius spiralis</name>
    <dbReference type="NCBI Taxonomy" id="2815099"/>
    <lineage>
        <taxon>Bacteria</taxon>
        <taxon>Pseudomonadati</taxon>
        <taxon>Pseudomonadota</taxon>
        <taxon>Alphaproteobacteria</taxon>
        <taxon>Caulobacterales</taxon>
        <taxon>Caulobacterales incertae sedis</taxon>
        <taxon>Candidatus Phycosocius</taxon>
    </lineage>
</organism>
<dbReference type="EMBL" id="BPFZ01000015">
    <property type="protein sequence ID" value="GIU67886.1"/>
    <property type="molecule type" value="Genomic_DNA"/>
</dbReference>
<keyword evidence="3" id="KW-0804">Transcription</keyword>
<feature type="DNA-binding region" description="H-T-H motif" evidence="4">
    <location>
        <begin position="41"/>
        <end position="60"/>
    </location>
</feature>
<dbReference type="InterPro" id="IPR050109">
    <property type="entry name" value="HTH-type_TetR-like_transc_reg"/>
</dbReference>
<evidence type="ECO:0000256" key="2">
    <source>
        <dbReference type="ARBA" id="ARBA00023125"/>
    </source>
</evidence>
<keyword evidence="1" id="KW-0805">Transcription regulation</keyword>
<reference evidence="6" key="1">
    <citation type="submission" date="2021-05" db="EMBL/GenBank/DDBJ databases">
        <authorList>
            <person name="Tanabe Y."/>
        </authorList>
    </citation>
    <scope>NUCLEOTIDE SEQUENCE</scope>
    <source>
        <strain evidence="6">BOTRYCO-1</strain>
    </source>
</reference>
<dbReference type="InterPro" id="IPR039536">
    <property type="entry name" value="TetR_C_Proteobacteria"/>
</dbReference>
<evidence type="ECO:0000256" key="1">
    <source>
        <dbReference type="ARBA" id="ARBA00023015"/>
    </source>
</evidence>
<dbReference type="RefSeq" id="WP_284361161.1">
    <property type="nucleotide sequence ID" value="NZ_BPFZ01000015.1"/>
</dbReference>
<dbReference type="Gene3D" id="1.10.357.10">
    <property type="entry name" value="Tetracycline Repressor, domain 2"/>
    <property type="match status" value="1"/>
</dbReference>
<dbReference type="PRINTS" id="PR00455">
    <property type="entry name" value="HTHTETR"/>
</dbReference>
<dbReference type="Pfam" id="PF14246">
    <property type="entry name" value="TetR_C_7"/>
    <property type="match status" value="1"/>
</dbReference>
<evidence type="ECO:0000313" key="6">
    <source>
        <dbReference type="EMBL" id="GIU67886.1"/>
    </source>
</evidence>
<feature type="domain" description="HTH tetR-type" evidence="5">
    <location>
        <begin position="18"/>
        <end position="78"/>
    </location>
</feature>
<dbReference type="SUPFAM" id="SSF48498">
    <property type="entry name" value="Tetracyclin repressor-like, C-terminal domain"/>
    <property type="match status" value="1"/>
</dbReference>
<evidence type="ECO:0000256" key="4">
    <source>
        <dbReference type="PROSITE-ProRule" id="PRU00335"/>
    </source>
</evidence>
<dbReference type="PROSITE" id="PS50977">
    <property type="entry name" value="HTH_TETR_2"/>
    <property type="match status" value="1"/>
</dbReference>
<evidence type="ECO:0000256" key="3">
    <source>
        <dbReference type="ARBA" id="ARBA00023163"/>
    </source>
</evidence>
<dbReference type="InterPro" id="IPR001647">
    <property type="entry name" value="HTH_TetR"/>
</dbReference>
<comment type="caution">
    <text evidence="6">The sequence shown here is derived from an EMBL/GenBank/DDBJ whole genome shotgun (WGS) entry which is preliminary data.</text>
</comment>
<dbReference type="SUPFAM" id="SSF46689">
    <property type="entry name" value="Homeodomain-like"/>
    <property type="match status" value="1"/>
</dbReference>
<protein>
    <submittedName>
        <fullName evidence="6">TetR family transcriptional regulator</fullName>
    </submittedName>
</protein>